<organism evidence="1 2">
    <name type="scientific">Conexibacter woesei (strain DSM 14684 / CCUG 47730 / CIP 108061 / JCM 11494 / NBRC 100937 / ID131577)</name>
    <dbReference type="NCBI Taxonomy" id="469383"/>
    <lineage>
        <taxon>Bacteria</taxon>
        <taxon>Bacillati</taxon>
        <taxon>Actinomycetota</taxon>
        <taxon>Thermoleophilia</taxon>
        <taxon>Solirubrobacterales</taxon>
        <taxon>Conexibacteraceae</taxon>
        <taxon>Conexibacter</taxon>
    </lineage>
</organism>
<evidence type="ECO:0000313" key="1">
    <source>
        <dbReference type="EMBL" id="ADB53476.1"/>
    </source>
</evidence>
<dbReference type="EMBL" id="CP001854">
    <property type="protein sequence ID" value="ADB53476.1"/>
    <property type="molecule type" value="Genomic_DNA"/>
</dbReference>
<dbReference type="AlphaFoldDB" id="D3FD84"/>
<keyword evidence="2" id="KW-1185">Reference proteome</keyword>
<name>D3FD84_CONWI</name>
<proteinExistence type="predicted"/>
<gene>
    <name evidence="1" type="ordered locus">Cwoe_5066</name>
</gene>
<dbReference type="eggNOG" id="ENOG502ZCKI">
    <property type="taxonomic scope" value="Bacteria"/>
</dbReference>
<dbReference type="KEGG" id="cwo:Cwoe_5066"/>
<sequence>MARSNSNTSQGPFGQPNRVRLVNQFLGLRTIDPANAWKDVYRLLLWIDTRTGIAHCYESDKSQPGKPWYPRSLEFHEWVSDQLGIAPMDLKDHVDWMFRQVVGAVTEAEADEMIANALGVQESLFAGNRKKMPVPGDDPRLREIVEPLMSLSPSERLDEDGINSVLRKVYAHMSSENKRANLLGRGFEDVLDGVIRRLPAPPEHHGAQTVLETIPGFRPTRDGDKVEKVDLWVGDGERRRIMISAKWSVRADREKQMATDFQTYNQMNDWRDPFEYVWITNEFDPARLVTNATNTQNNSLLFDKVVHICPAALGVVHRFGDGARLGRNPARLQELLAEQRIIGLDAFLRDISSGG</sequence>
<protein>
    <recommendedName>
        <fullName evidence="3">Restriction endonuclease</fullName>
    </recommendedName>
</protein>
<evidence type="ECO:0008006" key="3">
    <source>
        <dbReference type="Google" id="ProtNLM"/>
    </source>
</evidence>
<dbReference type="HOGENOM" id="CLU_745593_0_0_11"/>
<accession>D3FD84</accession>
<dbReference type="Proteomes" id="UP000008229">
    <property type="component" value="Chromosome"/>
</dbReference>
<evidence type="ECO:0000313" key="2">
    <source>
        <dbReference type="Proteomes" id="UP000008229"/>
    </source>
</evidence>
<reference evidence="2" key="2">
    <citation type="submission" date="2010-01" db="EMBL/GenBank/DDBJ databases">
        <title>The complete genome of Conexibacter woesei DSM 14684.</title>
        <authorList>
            <consortium name="US DOE Joint Genome Institute (JGI-PGF)"/>
            <person name="Lucas S."/>
            <person name="Copeland A."/>
            <person name="Lapidus A."/>
            <person name="Glavina del Rio T."/>
            <person name="Dalin E."/>
            <person name="Tice H."/>
            <person name="Bruce D."/>
            <person name="Goodwin L."/>
            <person name="Pitluck S."/>
            <person name="Kyrpides N."/>
            <person name="Mavromatis K."/>
            <person name="Ivanova N."/>
            <person name="Mikhailova N."/>
            <person name="Chertkov O."/>
            <person name="Brettin T."/>
            <person name="Detter J.C."/>
            <person name="Han C."/>
            <person name="Larimer F."/>
            <person name="Land M."/>
            <person name="Hauser L."/>
            <person name="Markowitz V."/>
            <person name="Cheng J.-F."/>
            <person name="Hugenholtz P."/>
            <person name="Woyke T."/>
            <person name="Wu D."/>
            <person name="Pukall R."/>
            <person name="Steenblock K."/>
            <person name="Schneider S."/>
            <person name="Klenk H.-P."/>
            <person name="Eisen J.A."/>
        </authorList>
    </citation>
    <scope>NUCLEOTIDE SEQUENCE [LARGE SCALE GENOMIC DNA]</scope>
    <source>
        <strain evidence="2">DSM 14684 / CIP 108061 / JCM 11494 / NBRC 100937 / ID131577</strain>
    </source>
</reference>
<reference evidence="1 2" key="1">
    <citation type="journal article" date="2010" name="Stand. Genomic Sci.">
        <title>Complete genome sequence of Conexibacter woesei type strain (ID131577).</title>
        <authorList>
            <person name="Pukall R."/>
            <person name="Lapidus A."/>
            <person name="Glavina Del Rio T."/>
            <person name="Copeland A."/>
            <person name="Tice H."/>
            <person name="Cheng J.-F."/>
            <person name="Lucas S."/>
            <person name="Chen F."/>
            <person name="Nolan M."/>
            <person name="Bruce D."/>
            <person name="Goodwin L."/>
            <person name="Pitluck S."/>
            <person name="Mavromatis K."/>
            <person name="Ivanova N."/>
            <person name="Ovchinnikova G."/>
            <person name="Pati A."/>
            <person name="Chen A."/>
            <person name="Palaniappan K."/>
            <person name="Land M."/>
            <person name="Hauser L."/>
            <person name="Chang Y.-J."/>
            <person name="Jeffries C.D."/>
            <person name="Chain P."/>
            <person name="Meincke L."/>
            <person name="Sims D."/>
            <person name="Brettin T."/>
            <person name="Detter J.C."/>
            <person name="Rohde M."/>
            <person name="Goeker M."/>
            <person name="Bristow J."/>
            <person name="Eisen J.A."/>
            <person name="Markowitz V."/>
            <person name="Kyrpides N.C."/>
            <person name="Klenk H.-P."/>
            <person name="Hugenholtz P."/>
        </authorList>
    </citation>
    <scope>NUCLEOTIDE SEQUENCE [LARGE SCALE GENOMIC DNA]</scope>
    <source>
        <strain evidence="2">DSM 14684 / CIP 108061 / JCM 11494 / NBRC 100937 / ID131577</strain>
    </source>
</reference>